<accession>A0ABQ7AJL9</accession>
<dbReference type="EMBL" id="QGKV02002055">
    <property type="protein sequence ID" value="KAF3497889.1"/>
    <property type="molecule type" value="Genomic_DNA"/>
</dbReference>
<proteinExistence type="predicted"/>
<organism evidence="1 2">
    <name type="scientific">Brassica cretica</name>
    <name type="common">Mustard</name>
    <dbReference type="NCBI Taxonomy" id="69181"/>
    <lineage>
        <taxon>Eukaryota</taxon>
        <taxon>Viridiplantae</taxon>
        <taxon>Streptophyta</taxon>
        <taxon>Embryophyta</taxon>
        <taxon>Tracheophyta</taxon>
        <taxon>Spermatophyta</taxon>
        <taxon>Magnoliopsida</taxon>
        <taxon>eudicotyledons</taxon>
        <taxon>Gunneridae</taxon>
        <taxon>Pentapetalae</taxon>
        <taxon>rosids</taxon>
        <taxon>malvids</taxon>
        <taxon>Brassicales</taxon>
        <taxon>Brassicaceae</taxon>
        <taxon>Brassiceae</taxon>
        <taxon>Brassica</taxon>
    </lineage>
</organism>
<name>A0ABQ7AJL9_BRACR</name>
<keyword evidence="2" id="KW-1185">Reference proteome</keyword>
<evidence type="ECO:0000313" key="2">
    <source>
        <dbReference type="Proteomes" id="UP000266723"/>
    </source>
</evidence>
<sequence>MSFFKVQLLRDLGFTAVSYKMDRSLFLLSHSQTEAKPSREFPETRNPSLPLSLLAVTLSLSLSLSPVLSGGGGDQISSLPCLLFPDPDLG</sequence>
<protein>
    <submittedName>
        <fullName evidence="1">Uncharacterized protein</fullName>
    </submittedName>
</protein>
<evidence type="ECO:0000313" key="1">
    <source>
        <dbReference type="EMBL" id="KAF3497889.1"/>
    </source>
</evidence>
<gene>
    <name evidence="1" type="ORF">DY000_02057395</name>
</gene>
<comment type="caution">
    <text evidence="1">The sequence shown here is derived from an EMBL/GenBank/DDBJ whole genome shotgun (WGS) entry which is preliminary data.</text>
</comment>
<reference evidence="1 2" key="1">
    <citation type="journal article" date="2020" name="BMC Genomics">
        <title>Intraspecific diversification of the crop wild relative Brassica cretica Lam. using demographic model selection.</title>
        <authorList>
            <person name="Kioukis A."/>
            <person name="Michalopoulou V.A."/>
            <person name="Briers L."/>
            <person name="Pirintsos S."/>
            <person name="Studholme D.J."/>
            <person name="Pavlidis P."/>
            <person name="Sarris P.F."/>
        </authorList>
    </citation>
    <scope>NUCLEOTIDE SEQUENCE [LARGE SCALE GENOMIC DNA]</scope>
    <source>
        <strain evidence="2">cv. PFS-1207/04</strain>
    </source>
</reference>
<dbReference type="Proteomes" id="UP000266723">
    <property type="component" value="Unassembled WGS sequence"/>
</dbReference>